<dbReference type="InterPro" id="IPR013783">
    <property type="entry name" value="Ig-like_fold"/>
</dbReference>
<keyword evidence="4" id="KW-1003">Cell membrane</keyword>
<keyword evidence="6" id="KW-0732">Signal</keyword>
<keyword evidence="9" id="KW-0965">Cell junction</keyword>
<keyword evidence="13" id="KW-0325">Glycoprotein</keyword>
<evidence type="ECO:0000256" key="5">
    <source>
        <dbReference type="ARBA" id="ARBA00022692"/>
    </source>
</evidence>
<evidence type="ECO:0000256" key="4">
    <source>
        <dbReference type="ARBA" id="ARBA00022475"/>
    </source>
</evidence>
<dbReference type="GO" id="GO:0007155">
    <property type="term" value="P:cell adhesion"/>
    <property type="evidence" value="ECO:0007669"/>
    <property type="project" value="UniProtKB-KW"/>
</dbReference>
<dbReference type="InterPro" id="IPR013106">
    <property type="entry name" value="Ig_V-set"/>
</dbReference>
<dbReference type="GO" id="GO:0002891">
    <property type="term" value="P:positive regulation of immunoglobulin mediated immune response"/>
    <property type="evidence" value="ECO:0007669"/>
    <property type="project" value="TreeGrafter"/>
</dbReference>
<dbReference type="InterPro" id="IPR036179">
    <property type="entry name" value="Ig-like_dom_sf"/>
</dbReference>
<keyword evidence="10" id="KW-1133">Transmembrane helix</keyword>
<dbReference type="GO" id="GO:0050839">
    <property type="term" value="F:cell adhesion molecule binding"/>
    <property type="evidence" value="ECO:0007669"/>
    <property type="project" value="TreeGrafter"/>
</dbReference>
<evidence type="ECO:0000313" key="16">
    <source>
        <dbReference type="Proteomes" id="UP000694393"/>
    </source>
</evidence>
<evidence type="ECO:0000256" key="9">
    <source>
        <dbReference type="ARBA" id="ARBA00022949"/>
    </source>
</evidence>
<evidence type="ECO:0000259" key="14">
    <source>
        <dbReference type="PROSITE" id="PS50835"/>
    </source>
</evidence>
<keyword evidence="11" id="KW-0472">Membrane</keyword>
<dbReference type="InterPro" id="IPR042842">
    <property type="entry name" value="CD226"/>
</dbReference>
<dbReference type="InterPro" id="IPR007110">
    <property type="entry name" value="Ig-like_dom"/>
</dbReference>
<keyword evidence="8" id="KW-0130">Cell adhesion</keyword>
<evidence type="ECO:0000256" key="11">
    <source>
        <dbReference type="ARBA" id="ARBA00023136"/>
    </source>
</evidence>
<comment type="subcellular location">
    <subcellularLocation>
        <location evidence="2">Cell junction</location>
        <location evidence="2">Adherens junction</location>
    </subcellularLocation>
    <subcellularLocation>
        <location evidence="1">Cell membrane</location>
        <topology evidence="1">Single-pass type I membrane protein</topology>
    </subcellularLocation>
</comment>
<evidence type="ECO:0000256" key="7">
    <source>
        <dbReference type="ARBA" id="ARBA00022737"/>
    </source>
</evidence>
<dbReference type="FunFam" id="2.60.40.10:FF:000304">
    <property type="entry name" value="Nectin cell adhesion molecule 1"/>
    <property type="match status" value="1"/>
</dbReference>
<keyword evidence="12" id="KW-1015">Disulfide bond</keyword>
<evidence type="ECO:0000256" key="13">
    <source>
        <dbReference type="ARBA" id="ARBA00023180"/>
    </source>
</evidence>
<evidence type="ECO:0000256" key="12">
    <source>
        <dbReference type="ARBA" id="ARBA00023157"/>
    </source>
</evidence>
<keyword evidence="5" id="KW-0812">Transmembrane</keyword>
<dbReference type="Pfam" id="PF07686">
    <property type="entry name" value="V-set"/>
    <property type="match status" value="1"/>
</dbReference>
<proteinExistence type="inferred from homology"/>
<keyword evidence="7" id="KW-0677">Repeat</keyword>
<dbReference type="SUPFAM" id="SSF48726">
    <property type="entry name" value="Immunoglobulin"/>
    <property type="match status" value="1"/>
</dbReference>
<dbReference type="GO" id="GO:0009897">
    <property type="term" value="C:external side of plasma membrane"/>
    <property type="evidence" value="ECO:0007669"/>
    <property type="project" value="TreeGrafter"/>
</dbReference>
<evidence type="ECO:0000256" key="3">
    <source>
        <dbReference type="ARBA" id="ARBA00007810"/>
    </source>
</evidence>
<comment type="similarity">
    <text evidence="3">Belongs to the nectin family.</text>
</comment>
<dbReference type="PROSITE" id="PS50835">
    <property type="entry name" value="IG_LIKE"/>
    <property type="match status" value="1"/>
</dbReference>
<name>A0A8C8RBB8_9SAUR</name>
<dbReference type="AlphaFoldDB" id="A0A8C8RBB8"/>
<dbReference type="Gene3D" id="2.60.40.10">
    <property type="entry name" value="Immunoglobulins"/>
    <property type="match status" value="1"/>
</dbReference>
<sequence length="180" mass="20598">MDYLACLIVVLHLLEMEERFVDATVRLISNMNLECIYPSTASITQMSWIKRNASSKETIAVFHPLHGVHIEDVYKDRVRFVNASSKDMSLNFIKTIEADMGLYVCSVTFPDGIWEKVIQVIQSDDFEVPVTPNHHMVTEPGENVTFKCPYNVGGLVQQVIWERIKADRMDTIVLFNLSFP</sequence>
<dbReference type="GO" id="GO:0002729">
    <property type="term" value="P:positive regulation of natural killer cell cytokine production"/>
    <property type="evidence" value="ECO:0007669"/>
    <property type="project" value="InterPro"/>
</dbReference>
<feature type="domain" description="Ig-like" evidence="14">
    <location>
        <begin position="29"/>
        <end position="108"/>
    </location>
</feature>
<reference evidence="15" key="1">
    <citation type="submission" date="2025-08" db="UniProtKB">
        <authorList>
            <consortium name="Ensembl"/>
        </authorList>
    </citation>
    <scope>IDENTIFICATION</scope>
</reference>
<dbReference type="PANTHER" id="PTHR47011:SF1">
    <property type="entry name" value="CD226 ANTIGEN"/>
    <property type="match status" value="1"/>
</dbReference>
<evidence type="ECO:0000256" key="10">
    <source>
        <dbReference type="ARBA" id="ARBA00022989"/>
    </source>
</evidence>
<evidence type="ECO:0000256" key="8">
    <source>
        <dbReference type="ARBA" id="ARBA00022889"/>
    </source>
</evidence>
<evidence type="ECO:0000313" key="15">
    <source>
        <dbReference type="Ensembl" id="ENSPCEP00000002967.1"/>
    </source>
</evidence>
<dbReference type="Ensembl" id="ENSPCET00000003070.1">
    <property type="protein sequence ID" value="ENSPCEP00000002967.1"/>
    <property type="gene ID" value="ENSPCEG00000002399.1"/>
</dbReference>
<accession>A0A8C8RBB8</accession>
<evidence type="ECO:0000256" key="1">
    <source>
        <dbReference type="ARBA" id="ARBA00004251"/>
    </source>
</evidence>
<keyword evidence="16" id="KW-1185">Reference proteome</keyword>
<evidence type="ECO:0000256" key="6">
    <source>
        <dbReference type="ARBA" id="ARBA00022729"/>
    </source>
</evidence>
<protein>
    <recommendedName>
        <fullName evidence="14">Ig-like domain-containing protein</fullName>
    </recommendedName>
</protein>
<dbReference type="PANTHER" id="PTHR47011">
    <property type="entry name" value="CD226 ANTIGEN"/>
    <property type="match status" value="1"/>
</dbReference>
<dbReference type="Proteomes" id="UP000694393">
    <property type="component" value="Unplaced"/>
</dbReference>
<dbReference type="GO" id="GO:0005912">
    <property type="term" value="C:adherens junction"/>
    <property type="evidence" value="ECO:0007669"/>
    <property type="project" value="UniProtKB-SubCell"/>
</dbReference>
<reference evidence="15" key="2">
    <citation type="submission" date="2025-09" db="UniProtKB">
        <authorList>
            <consortium name="Ensembl"/>
        </authorList>
    </citation>
    <scope>IDENTIFICATION</scope>
</reference>
<organism evidence="15 16">
    <name type="scientific">Pelusios castaneus</name>
    <name type="common">West African mud turtle</name>
    <dbReference type="NCBI Taxonomy" id="367368"/>
    <lineage>
        <taxon>Eukaryota</taxon>
        <taxon>Metazoa</taxon>
        <taxon>Chordata</taxon>
        <taxon>Craniata</taxon>
        <taxon>Vertebrata</taxon>
        <taxon>Euteleostomi</taxon>
        <taxon>Archelosauria</taxon>
        <taxon>Testudinata</taxon>
        <taxon>Testudines</taxon>
        <taxon>Pleurodira</taxon>
        <taxon>Pelomedusidae</taxon>
        <taxon>Pelusios</taxon>
    </lineage>
</organism>
<evidence type="ECO:0000256" key="2">
    <source>
        <dbReference type="ARBA" id="ARBA00004536"/>
    </source>
</evidence>